<reference evidence="1 2" key="1">
    <citation type="submission" date="2017-12" db="EMBL/GenBank/DDBJ databases">
        <title>Phylogenetic diversity of female urinary microbiome.</title>
        <authorList>
            <person name="Thomas-White K."/>
            <person name="Wolfe A.J."/>
        </authorList>
    </citation>
    <scope>NUCLEOTIDE SEQUENCE [LARGE SCALE GENOMIC DNA]</scope>
    <source>
        <strain evidence="1 2">UMB0119</strain>
    </source>
</reference>
<proteinExistence type="predicted"/>
<dbReference type="InterPro" id="IPR011009">
    <property type="entry name" value="Kinase-like_dom_sf"/>
</dbReference>
<gene>
    <name evidence="1" type="ORF">CYJ34_03695</name>
</gene>
<dbReference type="PANTHER" id="PTHR41283:SF1">
    <property type="entry name" value="AMINOGLYCOSIDE PHOSPHOTRANSFERASE DOMAIN-CONTAINING PROTEIN"/>
    <property type="match status" value="1"/>
</dbReference>
<protein>
    <submittedName>
        <fullName evidence="1">Kanamycin kinase</fullName>
    </submittedName>
</protein>
<dbReference type="EMBL" id="PKGS01000002">
    <property type="protein sequence ID" value="PKZ16899.1"/>
    <property type="molecule type" value="Genomic_DNA"/>
</dbReference>
<evidence type="ECO:0000313" key="1">
    <source>
        <dbReference type="EMBL" id="PKZ16899.1"/>
    </source>
</evidence>
<name>A0A2I1M9Z5_9FIRM</name>
<evidence type="ECO:0000313" key="2">
    <source>
        <dbReference type="Proteomes" id="UP000234335"/>
    </source>
</evidence>
<accession>A0A2I1M9Z5</accession>
<dbReference type="PANTHER" id="PTHR41283">
    <property type="entry name" value="AMINOGLYCOSIDE PHOSPHOTRANSFERASE"/>
    <property type="match status" value="1"/>
</dbReference>
<comment type="caution">
    <text evidence="1">The sequence shown here is derived from an EMBL/GenBank/DDBJ whole genome shotgun (WGS) entry which is preliminary data.</text>
</comment>
<organism evidence="1 2">
    <name type="scientific">Anaerococcus octavius</name>
    <dbReference type="NCBI Taxonomy" id="54007"/>
    <lineage>
        <taxon>Bacteria</taxon>
        <taxon>Bacillati</taxon>
        <taxon>Bacillota</taxon>
        <taxon>Tissierellia</taxon>
        <taxon>Tissierellales</taxon>
        <taxon>Peptoniphilaceae</taxon>
        <taxon>Anaerococcus</taxon>
    </lineage>
</organism>
<dbReference type="Proteomes" id="UP000234335">
    <property type="component" value="Unassembled WGS sequence"/>
</dbReference>
<keyword evidence="1" id="KW-0418">Kinase</keyword>
<dbReference type="SUPFAM" id="SSF56112">
    <property type="entry name" value="Protein kinase-like (PK-like)"/>
    <property type="match status" value="1"/>
</dbReference>
<dbReference type="AlphaFoldDB" id="A0A2I1M9Z5"/>
<keyword evidence="2" id="KW-1185">Reference proteome</keyword>
<dbReference type="GO" id="GO:0016301">
    <property type="term" value="F:kinase activity"/>
    <property type="evidence" value="ECO:0007669"/>
    <property type="project" value="UniProtKB-KW"/>
</dbReference>
<dbReference type="Gene3D" id="3.90.1200.10">
    <property type="match status" value="1"/>
</dbReference>
<sequence>MPVYIKNQIKNINYFKNNGIKIKEINFINHDRYRVMTENQKFVVNLYDNDTYPKIETLGLNKEDILEKGQLDQNNIYQVSKLNKTTNLYDYLKNHSKKDNYDLGFKFGKILKKVHGIPIDEKVNWFEIFNTRANYLFYMHGVNEYIGDDDYILIDYINANKHLTKNVNQRYIFNKLNYENILIDENEKISIFGLDFNKVGDRVYDFARINYFALESEEFVKGCFDSYFKETKVSVKFYRLLALYAAYNILYDIVEYRDSEKCAYNKEEIDELLKIYDDFNTFIPTWL</sequence>
<keyword evidence="1" id="KW-0808">Transferase</keyword>